<keyword evidence="2" id="KW-1185">Reference proteome</keyword>
<name>A0A2T1LVR9_9CHRO</name>
<dbReference type="InterPro" id="IPR025975">
    <property type="entry name" value="Polysacc_lyase"/>
</dbReference>
<reference evidence="1 2" key="1">
    <citation type="submission" date="2018-03" db="EMBL/GenBank/DDBJ databases">
        <title>The ancient ancestry and fast evolution of plastids.</title>
        <authorList>
            <person name="Moore K.R."/>
            <person name="Magnabosco C."/>
            <person name="Momper L."/>
            <person name="Gold D.A."/>
            <person name="Bosak T."/>
            <person name="Fournier G.P."/>
        </authorList>
    </citation>
    <scope>NUCLEOTIDE SEQUENCE [LARGE SCALE GENOMIC DNA]</scope>
    <source>
        <strain evidence="1 2">CCALA 016</strain>
    </source>
</reference>
<evidence type="ECO:0000313" key="1">
    <source>
        <dbReference type="EMBL" id="PSF35817.1"/>
    </source>
</evidence>
<gene>
    <name evidence="1" type="ORF">C7H19_15440</name>
</gene>
<organism evidence="1 2">
    <name type="scientific">Aphanothece hegewaldii CCALA 016</name>
    <dbReference type="NCBI Taxonomy" id="2107694"/>
    <lineage>
        <taxon>Bacteria</taxon>
        <taxon>Bacillati</taxon>
        <taxon>Cyanobacteriota</taxon>
        <taxon>Cyanophyceae</taxon>
        <taxon>Oscillatoriophycideae</taxon>
        <taxon>Chroococcales</taxon>
        <taxon>Aphanothecaceae</taxon>
        <taxon>Aphanothece</taxon>
    </lineage>
</organism>
<dbReference type="OrthoDB" id="8374536at2"/>
<comment type="caution">
    <text evidence="1">The sequence shown here is derived from an EMBL/GenBank/DDBJ whole genome shotgun (WGS) entry which is preliminary data.</text>
</comment>
<dbReference type="Gene3D" id="2.60.120.200">
    <property type="match status" value="1"/>
</dbReference>
<sequence>MDSLLLYRLIMRPKEQPNKTVHICPVFFPRGEEYWMGWSMLLPTNYNTPGRESYTITQQMGYQNTCWVNANGPNCNNLLKLLDGSIIPLKGAPINALRPSVDGTRLEYHLFNYLSTDSVRRHLFALKIFTMPAMLNKWQDFVMYLDLSSDPNEARFKLWKNDKLYINEAVRLLPPGVGSMGDWKYGAYNGEPGNGERTLYTDELRVGDSASTYLDVVNPVRRDRLLNLSMTQSSLASVSFSQLDSLPSLASMKTIEAETVPEPTNAIAYATLLGGLGLLKRKSK</sequence>
<protein>
    <recommendedName>
        <fullName evidence="3">PEP-CTERM protein-sorting domain-containing protein</fullName>
    </recommendedName>
</protein>
<dbReference type="Proteomes" id="UP000239001">
    <property type="component" value="Unassembled WGS sequence"/>
</dbReference>
<dbReference type="Pfam" id="PF14099">
    <property type="entry name" value="Polysacc_lyase"/>
    <property type="match status" value="1"/>
</dbReference>
<dbReference type="EMBL" id="PXOH01000017">
    <property type="protein sequence ID" value="PSF35817.1"/>
    <property type="molecule type" value="Genomic_DNA"/>
</dbReference>
<reference evidence="1 2" key="2">
    <citation type="submission" date="2018-03" db="EMBL/GenBank/DDBJ databases">
        <authorList>
            <person name="Keele B.F."/>
        </authorList>
    </citation>
    <scope>NUCLEOTIDE SEQUENCE [LARGE SCALE GENOMIC DNA]</scope>
    <source>
        <strain evidence="1 2">CCALA 016</strain>
    </source>
</reference>
<evidence type="ECO:0000313" key="2">
    <source>
        <dbReference type="Proteomes" id="UP000239001"/>
    </source>
</evidence>
<accession>A0A2T1LVR9</accession>
<evidence type="ECO:0008006" key="3">
    <source>
        <dbReference type="Google" id="ProtNLM"/>
    </source>
</evidence>
<dbReference type="AlphaFoldDB" id="A0A2T1LVR9"/>
<proteinExistence type="predicted"/>